<keyword evidence="3" id="KW-0862">Zinc</keyword>
<comment type="cofactor">
    <cofactor evidence="1">
        <name>Mg(2+)</name>
        <dbReference type="ChEBI" id="CHEBI:18420"/>
    </cofactor>
</comment>
<dbReference type="PROSITE" id="PS01125">
    <property type="entry name" value="ROK"/>
    <property type="match status" value="1"/>
</dbReference>
<accession>A0A841LIA5</accession>
<evidence type="ECO:0000313" key="8">
    <source>
        <dbReference type="Proteomes" id="UP000538147"/>
    </source>
</evidence>
<proteinExistence type="predicted"/>
<dbReference type="Gene3D" id="3.30.420.40">
    <property type="match status" value="2"/>
</dbReference>
<evidence type="ECO:0000256" key="3">
    <source>
        <dbReference type="ARBA" id="ARBA00022833"/>
    </source>
</evidence>
<sequence length="296" mass="30955">MSDPLFAGVELGGTKSIAVVARGYSIIDRIQLPTTTPAPTLDALSCWLLRSQAVHGDFAAIGIGSFGPVCVDHRAAEYGCITNTPKPGWADTSVLDHFRQRFHVPIGFDTDVNGAALAEGRWGASREASVHVYMTIGTGVGVGIVVDGRPLHGAMHPEFGHIRIRRLPGDSFPGVCRFHGDCLEGLVSGPAIAARTGDDPSRFSIEHPVWEAVAADLAEAVGTLILTVSPQKIVIGGGVAVGQPRLFEKLPPLVAVRLAGYYGHGTASLLDEMVCRPGLGNDAGPLGAIALAFDAL</sequence>
<keyword evidence="4" id="KW-0460">Magnesium</keyword>
<dbReference type="InterPro" id="IPR051804">
    <property type="entry name" value="Carb_Metab_Reg_Kinase/Isom"/>
</dbReference>
<protein>
    <recommendedName>
        <fullName evidence="5">fructokinase</fullName>
        <ecNumber evidence="5">2.7.1.4</ecNumber>
    </recommendedName>
</protein>
<comment type="caution">
    <text evidence="7">The sequence shown here is derived from an EMBL/GenBank/DDBJ whole genome shotgun (WGS) entry which is preliminary data.</text>
</comment>
<reference evidence="7 8" key="1">
    <citation type="submission" date="2020-08" db="EMBL/GenBank/DDBJ databases">
        <title>Genomic Encyclopedia of Type Strains, Phase IV (KMG-IV): sequencing the most valuable type-strain genomes for metagenomic binning, comparative biology and taxonomic classification.</title>
        <authorList>
            <person name="Goeker M."/>
        </authorList>
    </citation>
    <scope>NUCLEOTIDE SEQUENCE [LARGE SCALE GENOMIC DNA]</scope>
    <source>
        <strain evidence="7 8">DSM 102189</strain>
    </source>
</reference>
<dbReference type="Proteomes" id="UP000538147">
    <property type="component" value="Unassembled WGS sequence"/>
</dbReference>
<dbReference type="RefSeq" id="WP_184202214.1">
    <property type="nucleotide sequence ID" value="NZ_BMOX01000016.1"/>
</dbReference>
<name>A0A841LIA5_9SPHN</name>
<dbReference type="InterPro" id="IPR043129">
    <property type="entry name" value="ATPase_NBD"/>
</dbReference>
<keyword evidence="7" id="KW-0418">Kinase</keyword>
<organism evidence="7 8">
    <name type="scientific">Polymorphobacter multimanifer</name>
    <dbReference type="NCBI Taxonomy" id="1070431"/>
    <lineage>
        <taxon>Bacteria</taxon>
        <taxon>Pseudomonadati</taxon>
        <taxon>Pseudomonadota</taxon>
        <taxon>Alphaproteobacteria</taxon>
        <taxon>Sphingomonadales</taxon>
        <taxon>Sphingosinicellaceae</taxon>
        <taxon>Polymorphobacter</taxon>
    </lineage>
</organism>
<dbReference type="Pfam" id="PF00480">
    <property type="entry name" value="ROK"/>
    <property type="match status" value="1"/>
</dbReference>
<comment type="catalytic activity">
    <reaction evidence="6">
        <text>D-fructose + ATP = D-fructose 6-phosphate + ADP + H(+)</text>
        <dbReference type="Rhea" id="RHEA:16125"/>
        <dbReference type="ChEBI" id="CHEBI:15378"/>
        <dbReference type="ChEBI" id="CHEBI:30616"/>
        <dbReference type="ChEBI" id="CHEBI:37721"/>
        <dbReference type="ChEBI" id="CHEBI:61527"/>
        <dbReference type="ChEBI" id="CHEBI:456216"/>
        <dbReference type="EC" id="2.7.1.4"/>
    </reaction>
</comment>
<dbReference type="GO" id="GO:0046872">
    <property type="term" value="F:metal ion binding"/>
    <property type="evidence" value="ECO:0007669"/>
    <property type="project" value="UniProtKB-KW"/>
</dbReference>
<evidence type="ECO:0000256" key="4">
    <source>
        <dbReference type="ARBA" id="ARBA00022842"/>
    </source>
</evidence>
<keyword evidence="8" id="KW-1185">Reference proteome</keyword>
<dbReference type="GO" id="GO:0008865">
    <property type="term" value="F:fructokinase activity"/>
    <property type="evidence" value="ECO:0007669"/>
    <property type="project" value="UniProtKB-EC"/>
</dbReference>
<dbReference type="AlphaFoldDB" id="A0A841LIA5"/>
<evidence type="ECO:0000313" key="7">
    <source>
        <dbReference type="EMBL" id="MBB6228942.1"/>
    </source>
</evidence>
<dbReference type="PANTHER" id="PTHR42742">
    <property type="entry name" value="TRANSCRIPTIONAL REPRESSOR MPRA"/>
    <property type="match status" value="1"/>
</dbReference>
<keyword evidence="2" id="KW-0479">Metal-binding</keyword>
<dbReference type="InterPro" id="IPR049874">
    <property type="entry name" value="ROK_cs"/>
</dbReference>
<evidence type="ECO:0000256" key="5">
    <source>
        <dbReference type="ARBA" id="ARBA00038887"/>
    </source>
</evidence>
<evidence type="ECO:0000256" key="6">
    <source>
        <dbReference type="ARBA" id="ARBA00048451"/>
    </source>
</evidence>
<evidence type="ECO:0000256" key="1">
    <source>
        <dbReference type="ARBA" id="ARBA00001946"/>
    </source>
</evidence>
<keyword evidence="7" id="KW-0808">Transferase</keyword>
<evidence type="ECO:0000256" key="2">
    <source>
        <dbReference type="ARBA" id="ARBA00022723"/>
    </source>
</evidence>
<dbReference type="PANTHER" id="PTHR42742:SF3">
    <property type="entry name" value="FRUCTOKINASE"/>
    <property type="match status" value="1"/>
</dbReference>
<dbReference type="CDD" id="cd24067">
    <property type="entry name" value="ASKHA_NBD_ROK_BsFRK-like"/>
    <property type="match status" value="1"/>
</dbReference>
<dbReference type="SUPFAM" id="SSF53067">
    <property type="entry name" value="Actin-like ATPase domain"/>
    <property type="match status" value="1"/>
</dbReference>
<dbReference type="InterPro" id="IPR000600">
    <property type="entry name" value="ROK"/>
</dbReference>
<dbReference type="EMBL" id="JACIIV010000028">
    <property type="protein sequence ID" value="MBB6228942.1"/>
    <property type="molecule type" value="Genomic_DNA"/>
</dbReference>
<gene>
    <name evidence="7" type="ORF">FHS79_003140</name>
</gene>
<dbReference type="EC" id="2.7.1.4" evidence="5"/>